<gene>
    <name evidence="5" type="ORF">NM04_00230</name>
</gene>
<dbReference type="RefSeq" id="WP_123067550.1">
    <property type="nucleotide sequence ID" value="NZ_JSAB01000003.1"/>
</dbReference>
<dbReference type="OrthoDB" id="34150at2"/>
<dbReference type="Pfam" id="PF12833">
    <property type="entry name" value="HTH_18"/>
    <property type="match status" value="1"/>
</dbReference>
<evidence type="ECO:0000256" key="3">
    <source>
        <dbReference type="ARBA" id="ARBA00023163"/>
    </source>
</evidence>
<evidence type="ECO:0000256" key="2">
    <source>
        <dbReference type="ARBA" id="ARBA00023125"/>
    </source>
</evidence>
<dbReference type="GO" id="GO:0003700">
    <property type="term" value="F:DNA-binding transcription factor activity"/>
    <property type="evidence" value="ECO:0007669"/>
    <property type="project" value="InterPro"/>
</dbReference>
<dbReference type="PANTHER" id="PTHR43436:SF1">
    <property type="entry name" value="TRANSCRIPTIONAL REGULATORY PROTEIN"/>
    <property type="match status" value="1"/>
</dbReference>
<dbReference type="SMART" id="SM00342">
    <property type="entry name" value="HTH_ARAC"/>
    <property type="match status" value="1"/>
</dbReference>
<organism evidence="5 6">
    <name type="scientific">Massilia aurea</name>
    <dbReference type="NCBI Taxonomy" id="373040"/>
    <lineage>
        <taxon>Bacteria</taxon>
        <taxon>Pseudomonadati</taxon>
        <taxon>Pseudomonadota</taxon>
        <taxon>Betaproteobacteria</taxon>
        <taxon>Burkholderiales</taxon>
        <taxon>Oxalobacteraceae</taxon>
        <taxon>Telluria group</taxon>
        <taxon>Massilia</taxon>
    </lineage>
</organism>
<dbReference type="Pfam" id="PF06719">
    <property type="entry name" value="AraC_N"/>
    <property type="match status" value="1"/>
</dbReference>
<keyword evidence="6" id="KW-1185">Reference proteome</keyword>
<feature type="domain" description="HTH araC/xylS-type" evidence="4">
    <location>
        <begin position="200"/>
        <end position="298"/>
    </location>
</feature>
<dbReference type="EMBL" id="JSAB01000003">
    <property type="protein sequence ID" value="RNF32751.1"/>
    <property type="molecule type" value="Genomic_DNA"/>
</dbReference>
<dbReference type="PROSITE" id="PS01124">
    <property type="entry name" value="HTH_ARAC_FAMILY_2"/>
    <property type="match status" value="1"/>
</dbReference>
<dbReference type="Proteomes" id="UP000283254">
    <property type="component" value="Unassembled WGS sequence"/>
</dbReference>
<keyword evidence="2" id="KW-0238">DNA-binding</keyword>
<dbReference type="InterPro" id="IPR018060">
    <property type="entry name" value="HTH_AraC"/>
</dbReference>
<dbReference type="PANTHER" id="PTHR43436">
    <property type="entry name" value="ARAC-FAMILY TRANSCRIPTIONAL REGULATOR"/>
    <property type="match status" value="1"/>
</dbReference>
<evidence type="ECO:0000259" key="4">
    <source>
        <dbReference type="PROSITE" id="PS01124"/>
    </source>
</evidence>
<dbReference type="InterPro" id="IPR009057">
    <property type="entry name" value="Homeodomain-like_sf"/>
</dbReference>
<dbReference type="SUPFAM" id="SSF46689">
    <property type="entry name" value="Homeodomain-like"/>
    <property type="match status" value="2"/>
</dbReference>
<dbReference type="GO" id="GO:0043565">
    <property type="term" value="F:sequence-specific DNA binding"/>
    <property type="evidence" value="ECO:0007669"/>
    <property type="project" value="InterPro"/>
</dbReference>
<name>A0A422QSJ4_9BURK</name>
<dbReference type="PROSITE" id="PS00041">
    <property type="entry name" value="HTH_ARAC_FAMILY_1"/>
    <property type="match status" value="1"/>
</dbReference>
<dbReference type="AlphaFoldDB" id="A0A422QSJ4"/>
<dbReference type="Gene3D" id="1.10.10.60">
    <property type="entry name" value="Homeodomain-like"/>
    <property type="match status" value="2"/>
</dbReference>
<reference evidence="5" key="1">
    <citation type="submission" date="2014-10" db="EMBL/GenBank/DDBJ databases">
        <title>Massilia sp. genome.</title>
        <authorList>
            <person name="Xu B."/>
            <person name="Dai L."/>
            <person name="Huang Z."/>
        </authorList>
    </citation>
    <scope>NUCLEOTIDE SEQUENCE [LARGE SCALE GENOMIC DNA]</scope>
    <source>
        <strain evidence="5">CFS-1</strain>
    </source>
</reference>
<protein>
    <recommendedName>
        <fullName evidence="4">HTH araC/xylS-type domain-containing protein</fullName>
    </recommendedName>
</protein>
<sequence length="318" mass="35407">MQGPSSHCAQQRLIELMLRIAPHDGLHVTKVPKLKLVRVSGPTALGQVLYQPGLCLLAQGSKQLLVGDTRFVHDSARHMVFAHDIQVSGQVAEASPEKPYLCVWLDIDPAVIASLLLEDAHQAAPLPTGVDATFGIHTASTDDDLLDAMLRLCRLLETPRHIRQLAPLAYREIMYRLLIGEGGWQLAHFMTPGTQPHRIRLAAQQITLRYREPLRMEEIAQAANMSQSSLHHHFKLATRMTPLQYQKQLRLQEARRLLVFEAATVASAAHRVGYESASQFSREYTRAFGVSPSQDVRELRSFLLQPASGAPDGQSQKV</sequence>
<evidence type="ECO:0000256" key="1">
    <source>
        <dbReference type="ARBA" id="ARBA00023015"/>
    </source>
</evidence>
<keyword evidence="1" id="KW-0805">Transcription regulation</keyword>
<evidence type="ECO:0000313" key="5">
    <source>
        <dbReference type="EMBL" id="RNF32751.1"/>
    </source>
</evidence>
<keyword evidence="3" id="KW-0804">Transcription</keyword>
<dbReference type="InterPro" id="IPR018062">
    <property type="entry name" value="HTH_AraC-typ_CS"/>
</dbReference>
<dbReference type="InterPro" id="IPR009594">
    <property type="entry name" value="Tscrpt_reg_HTH_AraC_N"/>
</dbReference>
<evidence type="ECO:0000313" key="6">
    <source>
        <dbReference type="Proteomes" id="UP000283254"/>
    </source>
</evidence>
<comment type="caution">
    <text evidence="5">The sequence shown here is derived from an EMBL/GenBank/DDBJ whole genome shotgun (WGS) entry which is preliminary data.</text>
</comment>
<accession>A0A422QSJ4</accession>
<proteinExistence type="predicted"/>